<reference evidence="5 6" key="1">
    <citation type="journal article" date="2024" name="Nat. Commun.">
        <title>Phylogenomics reveals the evolutionary origins of lichenization in chlorophyte algae.</title>
        <authorList>
            <person name="Puginier C."/>
            <person name="Libourel C."/>
            <person name="Otte J."/>
            <person name="Skaloud P."/>
            <person name="Haon M."/>
            <person name="Grisel S."/>
            <person name="Petersen M."/>
            <person name="Berrin J.G."/>
            <person name="Delaux P.M."/>
            <person name="Dal Grande F."/>
            <person name="Keller J."/>
        </authorList>
    </citation>
    <scope>NUCLEOTIDE SEQUENCE [LARGE SCALE GENOMIC DNA]</scope>
    <source>
        <strain evidence="5 6">SAG 2523</strain>
    </source>
</reference>
<dbReference type="SUPFAM" id="SSF52540">
    <property type="entry name" value="P-loop containing nucleoside triphosphate hydrolases"/>
    <property type="match status" value="1"/>
</dbReference>
<evidence type="ECO:0000259" key="4">
    <source>
        <dbReference type="SMART" id="SM00278"/>
    </source>
</evidence>
<evidence type="ECO:0000313" key="6">
    <source>
        <dbReference type="Proteomes" id="UP001485043"/>
    </source>
</evidence>
<dbReference type="Gene3D" id="1.10.10.2220">
    <property type="match status" value="1"/>
</dbReference>
<dbReference type="Pfam" id="PF18335">
    <property type="entry name" value="SH3_13"/>
    <property type="match status" value="1"/>
</dbReference>
<dbReference type="SMART" id="SM00278">
    <property type="entry name" value="HhH1"/>
    <property type="match status" value="3"/>
</dbReference>
<dbReference type="Gene3D" id="2.30.30.940">
    <property type="match status" value="1"/>
</dbReference>
<sequence length="893" mass="96551">MATFADSTRLCRLLSSQVQQQQQQQYGPSSAVGNSEITPDVSIIDGTVQRIIYQSNADYYVLRVKLTKVHGSPQPAQAMPTTPKFPAYKRPKDPSLIPGVGRATAEALVKTFGADIVQVLDGPDAARQLTKAKGVGPRSAAKFKQFWDAKRGIRAAAKELQAVGLPAQLARRVVEAHGADAMIALSQDPFSTLQPLHGYTFRGAEAIAERVGSSPQLHSRAWAALATVLREVTQCDGHTFLPWHTLSKKALHLLSASGKPWGSPDELQRAAEQMAVTQQLVVEHGSPQAPQQQPVHQHSEPGQPPQLMPAQQLLAVRGIGPVSAVRFKRSWDSSATCAGSMPRTADSPRVLAPAADPVPWGSLLETPSTLAAEQVWTPQSRCFLPELHAAECQVASILARMAATPQQHINGGEDRIWKWLQKLQSEEGFRLSAQQQEAVVLAGRSPIVIITGGPGCGKTFTTHIIHKLWKKMKKRVALCAPTGRAAQRLREWTGGPAKTIHRLLGFQSTGQEVPAAESSNSKQEEPSSLRFDSNSSKPLNPETCNALIVDEVSMLDLPLAAALLSAISPHSFFQLVLIGDVDQLPPVGPGTVLHSAIQSGVVPVVELHDIFRQAQQSQITTSAHAVNCGRFPDLHRIHPASFPAPVSGRPLAEVLGSDALWVPVAEGGSTQQELMQAITGLLEPHGIDLIRDTQVMSPVRQGVASTSSLNAALQEQLNPGGFGQQELSKKGWGTVIPQVLRTGDKVLQRVNNYDKDVYNGDIGFVEEVSVIEQLLTVRYAIGSEGTRSVTYTVRELDELELAWATTVHKAQGGEVPVVVLALSVQYGPILSRRLLYTALTRARDLVIVPPPRGMQADKGFCHSWRDWAVQRADIVLLGGSILMQQKQTVSVAD</sequence>
<dbReference type="Pfam" id="PF14490">
    <property type="entry name" value="HHH_RecD2"/>
    <property type="match status" value="1"/>
</dbReference>
<feature type="region of interest" description="Disordered" evidence="3">
    <location>
        <begin position="511"/>
        <end position="537"/>
    </location>
</feature>
<dbReference type="InterPro" id="IPR027785">
    <property type="entry name" value="UvrD-like_helicase_C"/>
</dbReference>
<dbReference type="InterPro" id="IPR010994">
    <property type="entry name" value="RuvA_2-like"/>
</dbReference>
<dbReference type="SUPFAM" id="SSF47781">
    <property type="entry name" value="RuvA domain 2-like"/>
    <property type="match status" value="1"/>
</dbReference>
<organism evidence="5 6">
    <name type="scientific">Apatococcus fuscideae</name>
    <dbReference type="NCBI Taxonomy" id="2026836"/>
    <lineage>
        <taxon>Eukaryota</taxon>
        <taxon>Viridiplantae</taxon>
        <taxon>Chlorophyta</taxon>
        <taxon>core chlorophytes</taxon>
        <taxon>Trebouxiophyceae</taxon>
        <taxon>Chlorellales</taxon>
        <taxon>Chlorellaceae</taxon>
        <taxon>Apatococcus</taxon>
    </lineage>
</organism>
<dbReference type="InterPro" id="IPR029493">
    <property type="entry name" value="RecD2-like_HHH"/>
</dbReference>
<dbReference type="GO" id="GO:0003677">
    <property type="term" value="F:DNA binding"/>
    <property type="evidence" value="ECO:0007669"/>
    <property type="project" value="InterPro"/>
</dbReference>
<evidence type="ECO:0000256" key="1">
    <source>
        <dbReference type="ARBA" id="ARBA00022741"/>
    </source>
</evidence>
<name>A0AAW1T7Z6_9CHLO</name>
<dbReference type="Pfam" id="PF13245">
    <property type="entry name" value="AAA_19"/>
    <property type="match status" value="1"/>
</dbReference>
<dbReference type="InterPro" id="IPR041451">
    <property type="entry name" value="RecD2_SH13"/>
</dbReference>
<feature type="domain" description="Helix-hairpin-helix DNA-binding motif class 1" evidence="4">
    <location>
        <begin position="311"/>
        <end position="330"/>
    </location>
</feature>
<dbReference type="AlphaFoldDB" id="A0AAW1T7Z6"/>
<dbReference type="Pfam" id="PF14520">
    <property type="entry name" value="HHH_5"/>
    <property type="match status" value="1"/>
</dbReference>
<dbReference type="Gene3D" id="3.40.50.300">
    <property type="entry name" value="P-loop containing nucleotide triphosphate hydrolases"/>
    <property type="match status" value="2"/>
</dbReference>
<dbReference type="Proteomes" id="UP001485043">
    <property type="component" value="Unassembled WGS sequence"/>
</dbReference>
<feature type="region of interest" description="Disordered" evidence="3">
    <location>
        <begin position="283"/>
        <end position="306"/>
    </location>
</feature>
<keyword evidence="2" id="KW-0067">ATP-binding</keyword>
<dbReference type="PANTHER" id="PTHR43788">
    <property type="entry name" value="DNA2/NAM7 HELICASE FAMILY MEMBER"/>
    <property type="match status" value="1"/>
</dbReference>
<dbReference type="CDD" id="cd17933">
    <property type="entry name" value="DEXSc_RecD-like"/>
    <property type="match status" value="1"/>
</dbReference>
<dbReference type="CDD" id="cd18809">
    <property type="entry name" value="SF1_C_RecD"/>
    <property type="match status" value="1"/>
</dbReference>
<dbReference type="InterPro" id="IPR050534">
    <property type="entry name" value="Coronavir_polyprotein_1ab"/>
</dbReference>
<gene>
    <name evidence="5" type="ORF">WJX84_003499</name>
</gene>
<keyword evidence="1" id="KW-0547">Nucleotide-binding</keyword>
<dbReference type="Pfam" id="PF13538">
    <property type="entry name" value="UvrD_C_2"/>
    <property type="match status" value="1"/>
</dbReference>
<dbReference type="Gene3D" id="1.10.150.20">
    <property type="entry name" value="5' to 3' exonuclease, C-terminal subdomain"/>
    <property type="match status" value="1"/>
</dbReference>
<evidence type="ECO:0000313" key="5">
    <source>
        <dbReference type="EMBL" id="KAK9865038.1"/>
    </source>
</evidence>
<dbReference type="InterPro" id="IPR027417">
    <property type="entry name" value="P-loop_NTPase"/>
</dbReference>
<protein>
    <recommendedName>
        <fullName evidence="4">Helix-hairpin-helix DNA-binding motif class 1 domain-containing protein</fullName>
    </recommendedName>
</protein>
<dbReference type="GO" id="GO:0003678">
    <property type="term" value="F:DNA helicase activity"/>
    <property type="evidence" value="ECO:0007669"/>
    <property type="project" value="UniProtKB-ARBA"/>
</dbReference>
<keyword evidence="6" id="KW-1185">Reference proteome</keyword>
<proteinExistence type="predicted"/>
<dbReference type="GO" id="GO:0006281">
    <property type="term" value="P:DNA repair"/>
    <property type="evidence" value="ECO:0007669"/>
    <property type="project" value="InterPro"/>
</dbReference>
<feature type="domain" description="Helix-hairpin-helix DNA-binding motif class 1" evidence="4">
    <location>
        <begin position="92"/>
        <end position="111"/>
    </location>
</feature>
<accession>A0AAW1T7Z6</accession>
<feature type="domain" description="Helix-hairpin-helix DNA-binding motif class 1" evidence="4">
    <location>
        <begin position="127"/>
        <end position="146"/>
    </location>
</feature>
<feature type="compositionally biased region" description="Polar residues" evidence="3">
    <location>
        <begin position="511"/>
        <end position="521"/>
    </location>
</feature>
<evidence type="ECO:0000256" key="3">
    <source>
        <dbReference type="SAM" id="MobiDB-lite"/>
    </source>
</evidence>
<comment type="caution">
    <text evidence="5">The sequence shown here is derived from an EMBL/GenBank/DDBJ whole genome shotgun (WGS) entry which is preliminary data.</text>
</comment>
<dbReference type="PANTHER" id="PTHR43788:SF6">
    <property type="entry name" value="DNA HELICASE B"/>
    <property type="match status" value="1"/>
</dbReference>
<evidence type="ECO:0000256" key="2">
    <source>
        <dbReference type="ARBA" id="ARBA00022840"/>
    </source>
</evidence>
<dbReference type="EMBL" id="JALJOV010000289">
    <property type="protein sequence ID" value="KAK9865038.1"/>
    <property type="molecule type" value="Genomic_DNA"/>
</dbReference>
<dbReference type="GO" id="GO:0005524">
    <property type="term" value="F:ATP binding"/>
    <property type="evidence" value="ECO:0007669"/>
    <property type="project" value="UniProtKB-KW"/>
</dbReference>
<dbReference type="InterPro" id="IPR003583">
    <property type="entry name" value="Hlx-hairpin-Hlx_DNA-bd_motif"/>
</dbReference>